<name>A0A401RSY8_CHIPU</name>
<reference evidence="1 2" key="1">
    <citation type="journal article" date="2018" name="Nat. Ecol. Evol.">
        <title>Shark genomes provide insights into elasmobranch evolution and the origin of vertebrates.</title>
        <authorList>
            <person name="Hara Y"/>
            <person name="Yamaguchi K"/>
            <person name="Onimaru K"/>
            <person name="Kadota M"/>
            <person name="Koyanagi M"/>
            <person name="Keeley SD"/>
            <person name="Tatsumi K"/>
            <person name="Tanaka K"/>
            <person name="Motone F"/>
            <person name="Kageyama Y"/>
            <person name="Nozu R"/>
            <person name="Adachi N"/>
            <person name="Nishimura O"/>
            <person name="Nakagawa R"/>
            <person name="Tanegashima C"/>
            <person name="Kiyatake I"/>
            <person name="Matsumoto R"/>
            <person name="Murakumo K"/>
            <person name="Nishida K"/>
            <person name="Terakita A"/>
            <person name="Kuratani S"/>
            <person name="Sato K"/>
            <person name="Hyodo S Kuraku.S."/>
        </authorList>
    </citation>
    <scope>NUCLEOTIDE SEQUENCE [LARGE SCALE GENOMIC DNA]</scope>
</reference>
<dbReference type="EMBL" id="BEZZ01002132">
    <property type="protein sequence ID" value="GCC21248.1"/>
    <property type="molecule type" value="Genomic_DNA"/>
</dbReference>
<dbReference type="Proteomes" id="UP000287033">
    <property type="component" value="Unassembled WGS sequence"/>
</dbReference>
<proteinExistence type="predicted"/>
<dbReference type="AlphaFoldDB" id="A0A401RSY8"/>
<comment type="caution">
    <text evidence="1">The sequence shown here is derived from an EMBL/GenBank/DDBJ whole genome shotgun (WGS) entry which is preliminary data.</text>
</comment>
<evidence type="ECO:0000313" key="1">
    <source>
        <dbReference type="EMBL" id="GCC21248.1"/>
    </source>
</evidence>
<gene>
    <name evidence="1" type="ORF">chiPu_0019715</name>
</gene>
<evidence type="ECO:0000313" key="2">
    <source>
        <dbReference type="Proteomes" id="UP000287033"/>
    </source>
</evidence>
<accession>A0A401RSY8</accession>
<sequence length="106" mass="11890">MKNTASLPPPGVGGQCACSGRWVVPRLRTCSPVAWIGGIPHREGWWVKALPLLSPDLLKTKFMVQRAGRVPPSVKLVTNVLRNSGSVKVKRAWSVLRQNFWYKQRE</sequence>
<keyword evidence="2" id="KW-1185">Reference proteome</keyword>
<organism evidence="1 2">
    <name type="scientific">Chiloscyllium punctatum</name>
    <name type="common">Brownbanded bambooshark</name>
    <name type="synonym">Hemiscyllium punctatum</name>
    <dbReference type="NCBI Taxonomy" id="137246"/>
    <lineage>
        <taxon>Eukaryota</taxon>
        <taxon>Metazoa</taxon>
        <taxon>Chordata</taxon>
        <taxon>Craniata</taxon>
        <taxon>Vertebrata</taxon>
        <taxon>Chondrichthyes</taxon>
        <taxon>Elasmobranchii</taxon>
        <taxon>Galeomorphii</taxon>
        <taxon>Galeoidea</taxon>
        <taxon>Orectolobiformes</taxon>
        <taxon>Hemiscylliidae</taxon>
        <taxon>Chiloscyllium</taxon>
    </lineage>
</organism>
<protein>
    <submittedName>
        <fullName evidence="1">Uncharacterized protein</fullName>
    </submittedName>
</protein>